<dbReference type="Proteomes" id="UP000317421">
    <property type="component" value="Unassembled WGS sequence"/>
</dbReference>
<dbReference type="AlphaFoldDB" id="A0A5C6AMB7"/>
<reference evidence="3 4" key="1">
    <citation type="submission" date="2019-02" db="EMBL/GenBank/DDBJ databases">
        <title>Deep-cultivation of Planctomycetes and their phenomic and genomic characterization uncovers novel biology.</title>
        <authorList>
            <person name="Wiegand S."/>
            <person name="Jogler M."/>
            <person name="Boedeker C."/>
            <person name="Pinto D."/>
            <person name="Vollmers J."/>
            <person name="Rivas-Marin E."/>
            <person name="Kohn T."/>
            <person name="Peeters S.H."/>
            <person name="Heuer A."/>
            <person name="Rast P."/>
            <person name="Oberbeckmann S."/>
            <person name="Bunk B."/>
            <person name="Jeske O."/>
            <person name="Meyerdierks A."/>
            <person name="Storesund J.E."/>
            <person name="Kallscheuer N."/>
            <person name="Luecker S."/>
            <person name="Lage O.M."/>
            <person name="Pohl T."/>
            <person name="Merkel B.J."/>
            <person name="Hornburger P."/>
            <person name="Mueller R.-W."/>
            <person name="Bruemmer F."/>
            <person name="Labrenz M."/>
            <person name="Spormann A.M."/>
            <person name="Op Den Camp H."/>
            <person name="Overmann J."/>
            <person name="Amann R."/>
            <person name="Jetten M.S.M."/>
            <person name="Mascher T."/>
            <person name="Medema M.H."/>
            <person name="Devos D.P."/>
            <person name="Kaster A.-K."/>
            <person name="Ovreas L."/>
            <person name="Rohde M."/>
            <person name="Galperin M.Y."/>
            <person name="Jogler C."/>
        </authorList>
    </citation>
    <scope>NUCLEOTIDE SEQUENCE [LARGE SCALE GENOMIC DNA]</scope>
    <source>
        <strain evidence="3 4">Pla108</strain>
    </source>
</reference>
<evidence type="ECO:0000313" key="3">
    <source>
        <dbReference type="EMBL" id="TWU00142.1"/>
    </source>
</evidence>
<comment type="caution">
    <text evidence="3">The sequence shown here is derived from an EMBL/GenBank/DDBJ whole genome shotgun (WGS) entry which is preliminary data.</text>
</comment>
<dbReference type="EMBL" id="SJPR01000001">
    <property type="protein sequence ID" value="TWU00142.1"/>
    <property type="molecule type" value="Genomic_DNA"/>
</dbReference>
<feature type="transmembrane region" description="Helical" evidence="2">
    <location>
        <begin position="28"/>
        <end position="49"/>
    </location>
</feature>
<proteinExistence type="predicted"/>
<organism evidence="3 4">
    <name type="scientific">Botrimarina colliarenosi</name>
    <dbReference type="NCBI Taxonomy" id="2528001"/>
    <lineage>
        <taxon>Bacteria</taxon>
        <taxon>Pseudomonadati</taxon>
        <taxon>Planctomycetota</taxon>
        <taxon>Planctomycetia</taxon>
        <taxon>Pirellulales</taxon>
        <taxon>Lacipirellulaceae</taxon>
        <taxon>Botrimarina</taxon>
    </lineage>
</organism>
<feature type="transmembrane region" description="Helical" evidence="2">
    <location>
        <begin position="85"/>
        <end position="109"/>
    </location>
</feature>
<keyword evidence="2" id="KW-0812">Transmembrane</keyword>
<evidence type="ECO:0000256" key="2">
    <source>
        <dbReference type="SAM" id="Phobius"/>
    </source>
</evidence>
<sequence length="257" mass="27922">MSAEEASADEPPAEATPAPLQRVAAIDWVVGFFAMWGTIDVVHGVVPYLTGDGATQSIALAGVLPLAIAWGLYRGHSAGHWWATLFCSIMAIGYALIALFLLGSGMLYLAGNPFSGRPNSGEDWLTFARMAIVAPIAFACLRVLQRDDVTGYFNDPSRERRPVRLQIRHLFLATLMVVIGLVTIDLDPRITTPREIKRMQRERQEAAQAAIKQARQMQQELQALNNLSQRKSQEATEAANGGTPAPTSVPDVSPNGQ</sequence>
<dbReference type="RefSeq" id="WP_146443741.1">
    <property type="nucleotide sequence ID" value="NZ_SJPR01000001.1"/>
</dbReference>
<evidence type="ECO:0000313" key="4">
    <source>
        <dbReference type="Proteomes" id="UP000317421"/>
    </source>
</evidence>
<keyword evidence="4" id="KW-1185">Reference proteome</keyword>
<feature type="transmembrane region" description="Helical" evidence="2">
    <location>
        <begin position="124"/>
        <end position="144"/>
    </location>
</feature>
<keyword evidence="2" id="KW-0472">Membrane</keyword>
<evidence type="ECO:0000256" key="1">
    <source>
        <dbReference type="SAM" id="MobiDB-lite"/>
    </source>
</evidence>
<feature type="region of interest" description="Disordered" evidence="1">
    <location>
        <begin position="211"/>
        <end position="257"/>
    </location>
</feature>
<feature type="compositionally biased region" description="Polar residues" evidence="1">
    <location>
        <begin position="220"/>
        <end position="230"/>
    </location>
</feature>
<protein>
    <submittedName>
        <fullName evidence="3">Uncharacterized protein</fullName>
    </submittedName>
</protein>
<feature type="transmembrane region" description="Helical" evidence="2">
    <location>
        <begin position="55"/>
        <end position="73"/>
    </location>
</feature>
<gene>
    <name evidence="3" type="ORF">Pla108_10860</name>
</gene>
<accession>A0A5C6AMB7</accession>
<keyword evidence="2" id="KW-1133">Transmembrane helix</keyword>
<name>A0A5C6AMB7_9BACT</name>
<feature type="transmembrane region" description="Helical" evidence="2">
    <location>
        <begin position="165"/>
        <end position="184"/>
    </location>
</feature>